<dbReference type="AlphaFoldDB" id="A0A8H3IN03"/>
<evidence type="ECO:0000256" key="2">
    <source>
        <dbReference type="SAM" id="Phobius"/>
    </source>
</evidence>
<reference evidence="3" key="1">
    <citation type="submission" date="2021-03" db="EMBL/GenBank/DDBJ databases">
        <authorList>
            <person name="Tagirdzhanova G."/>
        </authorList>
    </citation>
    <scope>NUCLEOTIDE SEQUENCE</scope>
</reference>
<keyword evidence="2" id="KW-0472">Membrane</keyword>
<evidence type="ECO:0000256" key="1">
    <source>
        <dbReference type="SAM" id="MobiDB-lite"/>
    </source>
</evidence>
<keyword evidence="2" id="KW-0812">Transmembrane</keyword>
<sequence>MAVCYGCIIEPELPVFSSSLYELGSPPPQSLLSELIRSSSSSFYGGYLFTAYSYGGLAWNGTFCRTNLAKVPLSTPLFIPNRPGTDVTSLQAAAETSFFSQLDFGPCDLVTQSAIQVVPASLLLPQKLTSSKTLSSSTLSPSAVPFQVTVTLSSPAVATGLAIATTIASPSSSASTVETRKIIIPIVTAGVISILLITISLAYLCIKPKCVRRQKETATAHQDSDRTDGEADDSQMYFQRKVELDDEQRIHEMEAVEIRFELEGDDEIREMPVEGEMHCGRQELRGDKNLREPDNPL</sequence>
<dbReference type="OrthoDB" id="10636806at2759"/>
<evidence type="ECO:0000313" key="4">
    <source>
        <dbReference type="Proteomes" id="UP000664534"/>
    </source>
</evidence>
<feature type="transmembrane region" description="Helical" evidence="2">
    <location>
        <begin position="182"/>
        <end position="206"/>
    </location>
</feature>
<dbReference type="Proteomes" id="UP000664534">
    <property type="component" value="Unassembled WGS sequence"/>
</dbReference>
<protein>
    <submittedName>
        <fullName evidence="3">Uncharacterized protein</fullName>
    </submittedName>
</protein>
<keyword evidence="4" id="KW-1185">Reference proteome</keyword>
<gene>
    <name evidence="3" type="ORF">IMSHALPRED_004684</name>
</gene>
<dbReference type="EMBL" id="CAJPDT010000023">
    <property type="protein sequence ID" value="CAF9919644.1"/>
    <property type="molecule type" value="Genomic_DNA"/>
</dbReference>
<comment type="caution">
    <text evidence="3">The sequence shown here is derived from an EMBL/GenBank/DDBJ whole genome shotgun (WGS) entry which is preliminary data.</text>
</comment>
<feature type="region of interest" description="Disordered" evidence="1">
    <location>
        <begin position="269"/>
        <end position="297"/>
    </location>
</feature>
<keyword evidence="2" id="KW-1133">Transmembrane helix</keyword>
<proteinExistence type="predicted"/>
<name>A0A8H3IN03_9LECA</name>
<evidence type="ECO:0000313" key="3">
    <source>
        <dbReference type="EMBL" id="CAF9919644.1"/>
    </source>
</evidence>
<accession>A0A8H3IN03</accession>
<organism evidence="3 4">
    <name type="scientific">Imshaugia aleurites</name>
    <dbReference type="NCBI Taxonomy" id="172621"/>
    <lineage>
        <taxon>Eukaryota</taxon>
        <taxon>Fungi</taxon>
        <taxon>Dikarya</taxon>
        <taxon>Ascomycota</taxon>
        <taxon>Pezizomycotina</taxon>
        <taxon>Lecanoromycetes</taxon>
        <taxon>OSLEUM clade</taxon>
        <taxon>Lecanoromycetidae</taxon>
        <taxon>Lecanorales</taxon>
        <taxon>Lecanorineae</taxon>
        <taxon>Parmeliaceae</taxon>
        <taxon>Imshaugia</taxon>
    </lineage>
</organism>